<reference evidence="1 2" key="1">
    <citation type="submission" date="2016-10" db="EMBL/GenBank/DDBJ databases">
        <authorList>
            <person name="Varghese N."/>
            <person name="Submissions S."/>
        </authorList>
    </citation>
    <scope>NUCLEOTIDE SEQUENCE [LARGE SCALE GENOMIC DNA]</scope>
    <source>
        <strain evidence="1 2">CGMCC 1.3527</strain>
    </source>
</reference>
<sequence length="145" mass="16927">MPEDTADPPSRGPIDTEILDRIATRLARSDRFDDIQTRPEYAPNAVVADYDLGYFPGGVTRAYLRIRWFETDDFSIHYSEQYQTGNEWECRWDCHPNDHNTREHFHSPPDASTPGEDADYADDWRNVLTTVLTDLDDRINAFWNE</sequence>
<accession>A0A1G7RZR4</accession>
<gene>
    <name evidence="1" type="ORF">SAMN04488067_11813</name>
</gene>
<evidence type="ECO:0000313" key="2">
    <source>
        <dbReference type="Proteomes" id="UP000324020"/>
    </source>
</evidence>
<dbReference type="RefSeq" id="WP_149799801.1">
    <property type="nucleotide sequence ID" value="NZ_FNBO01000018.1"/>
</dbReference>
<dbReference type="Pfam" id="PF20126">
    <property type="entry name" value="TumE"/>
    <property type="match status" value="1"/>
</dbReference>
<keyword evidence="2" id="KW-1185">Reference proteome</keyword>
<proteinExistence type="predicted"/>
<dbReference type="InterPro" id="IPR045397">
    <property type="entry name" value="TumE-like"/>
</dbReference>
<dbReference type="AlphaFoldDB" id="A0A1G7RZR4"/>
<dbReference type="OrthoDB" id="202777at2157"/>
<evidence type="ECO:0000313" key="1">
    <source>
        <dbReference type="EMBL" id="SDG16273.1"/>
    </source>
</evidence>
<name>A0A1G7RZR4_9EURY</name>
<dbReference type="EMBL" id="FNBO01000018">
    <property type="protein sequence ID" value="SDG16273.1"/>
    <property type="molecule type" value="Genomic_DNA"/>
</dbReference>
<protein>
    <submittedName>
        <fullName evidence="1">Uncharacterized protein</fullName>
    </submittedName>
</protein>
<dbReference type="Proteomes" id="UP000324020">
    <property type="component" value="Unassembled WGS sequence"/>
</dbReference>
<organism evidence="1 2">
    <name type="scientific">Halorubrum xinjiangense</name>
    <dbReference type="NCBI Taxonomy" id="261291"/>
    <lineage>
        <taxon>Archaea</taxon>
        <taxon>Methanobacteriati</taxon>
        <taxon>Methanobacteriota</taxon>
        <taxon>Stenosarchaea group</taxon>
        <taxon>Halobacteria</taxon>
        <taxon>Halobacteriales</taxon>
        <taxon>Haloferacaceae</taxon>
        <taxon>Halorubrum</taxon>
    </lineage>
</organism>